<dbReference type="RefSeq" id="WP_011611575.1">
    <property type="nucleotide sequence ID" value="NC_008312.1"/>
</dbReference>
<dbReference type="InterPro" id="IPR008990">
    <property type="entry name" value="Elect_transpt_acc-like_dom_sf"/>
</dbReference>
<evidence type="ECO:0000256" key="4">
    <source>
        <dbReference type="ARBA" id="ARBA00034490"/>
    </source>
</evidence>
<reference evidence="6" key="1">
    <citation type="submission" date="2006-06" db="EMBL/GenBank/DDBJ databases">
        <title>Complete sequence of Trichodesmium erythraeum IMS101.</title>
        <authorList>
            <consortium name="US DOE Joint Genome Institute"/>
            <person name="Copeland A."/>
            <person name="Lucas S."/>
            <person name="Lapidus A."/>
            <person name="Barry K."/>
            <person name="Detter J.C."/>
            <person name="Glavina del Rio T."/>
            <person name="Hammon N."/>
            <person name="Israni S."/>
            <person name="Dalin E."/>
            <person name="Tice H."/>
            <person name="Pitluck S."/>
            <person name="Kiss H."/>
            <person name="Munk A.C."/>
            <person name="Brettin T."/>
            <person name="Bruce D."/>
            <person name="Han C."/>
            <person name="Tapia R."/>
            <person name="Gilna P."/>
            <person name="Schmutz J."/>
            <person name="Larimer F."/>
            <person name="Land M."/>
            <person name="Hauser L."/>
            <person name="Kyrpides N."/>
            <person name="Kim E."/>
            <person name="Richardson P."/>
        </authorList>
    </citation>
    <scope>NUCLEOTIDE SEQUENCE [LARGE SCALE GENOMIC DNA]</scope>
    <source>
        <strain evidence="6">IMS101</strain>
    </source>
</reference>
<dbReference type="OrthoDB" id="462709at2"/>
<dbReference type="Pfam" id="PF02941">
    <property type="entry name" value="FeThRed_A"/>
    <property type="match status" value="1"/>
</dbReference>
<dbReference type="HOGENOM" id="CLU_171349_0_0_3"/>
<protein>
    <submittedName>
        <fullName evidence="6">Ferredoxin thioredoxin reductase, alpha chain</fullName>
    </submittedName>
</protein>
<feature type="domain" description="Ferredoxin thioredoxin reductase alpha chain" evidence="5">
    <location>
        <begin position="4"/>
        <end position="68"/>
    </location>
</feature>
<gene>
    <name evidence="6" type="ordered locus">Tery_1949</name>
</gene>
<proteinExistence type="inferred from homology"/>
<dbReference type="Gene3D" id="2.30.30.50">
    <property type="match status" value="1"/>
</dbReference>
<dbReference type="eggNOG" id="ENOG5032ZFB">
    <property type="taxonomic scope" value="Bacteria"/>
</dbReference>
<dbReference type="GO" id="GO:0015979">
    <property type="term" value="P:photosynthesis"/>
    <property type="evidence" value="ECO:0007669"/>
    <property type="project" value="InterPro"/>
</dbReference>
<dbReference type="GO" id="GO:0016491">
    <property type="term" value="F:oxidoreductase activity"/>
    <property type="evidence" value="ECO:0007669"/>
    <property type="project" value="UniProtKB-KW"/>
</dbReference>
<sequence>MKLGDRVRVNSSVVVYIHPEHKGQPFDIKDHEGEVINIINEWKGRPVSANLPILVKFTKFKVHLKEEELEIIS</sequence>
<organism evidence="6">
    <name type="scientific">Trichodesmium erythraeum (strain IMS101)</name>
    <dbReference type="NCBI Taxonomy" id="203124"/>
    <lineage>
        <taxon>Bacteria</taxon>
        <taxon>Bacillati</taxon>
        <taxon>Cyanobacteriota</taxon>
        <taxon>Cyanophyceae</taxon>
        <taxon>Oscillatoriophycideae</taxon>
        <taxon>Oscillatoriales</taxon>
        <taxon>Microcoleaceae</taxon>
        <taxon>Trichodesmium</taxon>
    </lineage>
</organism>
<comment type="function">
    <text evidence="3">Variable subunit of the ferredoxin-thioredoxin reductase (FTR), which catalyzes the two-electron reduction of thioredoxins by the electrons provided by reduced ferredoxin.</text>
</comment>
<dbReference type="AlphaFoldDB" id="Q113X2"/>
<evidence type="ECO:0000313" key="6">
    <source>
        <dbReference type="EMBL" id="ABG51202.1"/>
    </source>
</evidence>
<dbReference type="SUPFAM" id="SSF50090">
    <property type="entry name" value="Electron transport accessory proteins"/>
    <property type="match status" value="1"/>
</dbReference>
<name>Q113X2_TRIEI</name>
<evidence type="ECO:0000256" key="2">
    <source>
        <dbReference type="ARBA" id="ARBA00026011"/>
    </source>
</evidence>
<comment type="similarity">
    <text evidence="4">Belongs to the ferredoxin thioredoxin reductase alpha subunit family.</text>
</comment>
<dbReference type="KEGG" id="ter:Tery_1949"/>
<dbReference type="PANTHER" id="PTHR46937">
    <property type="entry name" value="FERREDOXIN-THIOREDOXIN REDUCTASE, VARIABLE CHAIN"/>
    <property type="match status" value="1"/>
</dbReference>
<dbReference type="PANTHER" id="PTHR46937:SF4">
    <property type="entry name" value="FERREDOXIN-THIOREDOXIN REDUCTASE SUBUNIT A1, CHLOROPLASTIC"/>
    <property type="match status" value="1"/>
</dbReference>
<dbReference type="InterPro" id="IPR004207">
    <property type="entry name" value="Fd_thioredoxin_Rdtase_alpha"/>
</dbReference>
<evidence type="ECO:0000256" key="3">
    <source>
        <dbReference type="ARBA" id="ARBA00034474"/>
    </source>
</evidence>
<evidence type="ECO:0000256" key="1">
    <source>
        <dbReference type="ARBA" id="ARBA00023002"/>
    </source>
</evidence>
<comment type="subunit">
    <text evidence="2">Heterodimer of subunit A (variable subunit) and subunit B (catalytic subunit). Heterodimeric FTR forms a complex with ferredoxin and thioredoxin.</text>
</comment>
<dbReference type="InterPro" id="IPR044166">
    <property type="entry name" value="FTRV"/>
</dbReference>
<accession>Q113X2</accession>
<evidence type="ECO:0000259" key="5">
    <source>
        <dbReference type="Pfam" id="PF02941"/>
    </source>
</evidence>
<keyword evidence="1" id="KW-0560">Oxidoreductase</keyword>
<dbReference type="STRING" id="203124.Tery_1949"/>
<dbReference type="EMBL" id="CP000393">
    <property type="protein sequence ID" value="ABG51202.1"/>
    <property type="molecule type" value="Genomic_DNA"/>
</dbReference>